<reference evidence="4 5" key="1">
    <citation type="submission" date="2019-12" db="EMBL/GenBank/DDBJ databases">
        <title>Chromosome-level assembly of the Caenorhabditis remanei genome.</title>
        <authorList>
            <person name="Teterina A.A."/>
            <person name="Willis J.H."/>
            <person name="Phillips P.C."/>
        </authorList>
    </citation>
    <scope>NUCLEOTIDE SEQUENCE [LARGE SCALE GENOMIC DNA]</scope>
    <source>
        <strain evidence="4 5">PX506</strain>
        <tissue evidence="4">Whole organism</tissue>
    </source>
</reference>
<dbReference type="Gene3D" id="3.10.100.10">
    <property type="entry name" value="Mannose-Binding Protein A, subunit A"/>
    <property type="match status" value="2"/>
</dbReference>
<keyword evidence="2" id="KW-0812">Transmembrane</keyword>
<dbReference type="SUPFAM" id="SSF56436">
    <property type="entry name" value="C-type lectin-like"/>
    <property type="match status" value="2"/>
</dbReference>
<evidence type="ECO:0000313" key="5">
    <source>
        <dbReference type="Proteomes" id="UP000483820"/>
    </source>
</evidence>
<dbReference type="InterPro" id="IPR016187">
    <property type="entry name" value="CTDL_fold"/>
</dbReference>
<name>A0A6A5GDD9_CAERE</name>
<dbReference type="PANTHER" id="PTHR22991:SF44">
    <property type="entry name" value="C-TYPE LECTIN-RELATED"/>
    <property type="match status" value="1"/>
</dbReference>
<dbReference type="KEGG" id="crq:GCK72_019823"/>
<evidence type="ECO:0000256" key="2">
    <source>
        <dbReference type="SAM" id="Phobius"/>
    </source>
</evidence>
<sequence>MHAKTKILERLSQVFSRETSERAGTSTSSVSTISDEFEGPEQTIVDMYDAPPKTEFEPIERQRHFGILHYTVNNRFRKMMLIGVINVILIVSFFLFIFFFVIQPKTGGGGDEFQSSTLHRGAVTTSSPPVLSCTNDFVLINEKCLKLNVTAYSKPTAETICNQVGATLLSINSLKENQEVVDYLKTQNASSVWMRLVCDNNDKSSCHWNPGENVTYSNFTKGSPTSDAKCVSLSLSGDTTGQWKSEYCNQQLPFVCELPTTSPDNCPYNYNHHCYLRFDKSLSFSDAQSTCQKHCANLPSVHSSSENLYLTSIYGFQNQNLFLGGFASSQNSIYWIDGSPTDYINFNSFHSNFACVISHMGDGGRNVFEKEGISHEAWIDEPVEAIGRIG</sequence>
<dbReference type="InterPro" id="IPR018378">
    <property type="entry name" value="C-type_lectin_CS"/>
</dbReference>
<accession>A0A6A5GDD9</accession>
<dbReference type="EMBL" id="WUAV01000005">
    <property type="protein sequence ID" value="KAF1753267.1"/>
    <property type="molecule type" value="Genomic_DNA"/>
</dbReference>
<dbReference type="PANTHER" id="PTHR22991">
    <property type="entry name" value="PROTEIN CBG13490"/>
    <property type="match status" value="1"/>
</dbReference>
<feature type="domain" description="C-type lectin" evidence="3">
    <location>
        <begin position="140"/>
        <end position="257"/>
    </location>
</feature>
<dbReference type="AlphaFoldDB" id="A0A6A5GDD9"/>
<dbReference type="CTD" id="9820028"/>
<proteinExistence type="predicted"/>
<keyword evidence="1" id="KW-1015">Disulfide bond</keyword>
<comment type="caution">
    <text evidence="4">The sequence shown here is derived from an EMBL/GenBank/DDBJ whole genome shotgun (WGS) entry which is preliminary data.</text>
</comment>
<dbReference type="RefSeq" id="XP_003116318.2">
    <property type="nucleotide sequence ID" value="XM_003116270.2"/>
</dbReference>
<dbReference type="PROSITE" id="PS50041">
    <property type="entry name" value="C_TYPE_LECTIN_2"/>
    <property type="match status" value="2"/>
</dbReference>
<dbReference type="InterPro" id="IPR050976">
    <property type="entry name" value="Snaclec"/>
</dbReference>
<dbReference type="PROSITE" id="PS00615">
    <property type="entry name" value="C_TYPE_LECTIN_1"/>
    <property type="match status" value="1"/>
</dbReference>
<dbReference type="InterPro" id="IPR016186">
    <property type="entry name" value="C-type_lectin-like/link_sf"/>
</dbReference>
<gene>
    <name evidence="4" type="ORF">GCK72_019823</name>
</gene>
<evidence type="ECO:0000256" key="1">
    <source>
        <dbReference type="ARBA" id="ARBA00023157"/>
    </source>
</evidence>
<dbReference type="InterPro" id="IPR001304">
    <property type="entry name" value="C-type_lectin-like"/>
</dbReference>
<dbReference type="CDD" id="cd00037">
    <property type="entry name" value="CLECT"/>
    <property type="match status" value="2"/>
</dbReference>
<keyword evidence="2" id="KW-1133">Transmembrane helix</keyword>
<dbReference type="Pfam" id="PF00059">
    <property type="entry name" value="Lectin_C"/>
    <property type="match status" value="2"/>
</dbReference>
<dbReference type="SMART" id="SM00034">
    <property type="entry name" value="CLECT"/>
    <property type="match status" value="2"/>
</dbReference>
<dbReference type="Proteomes" id="UP000483820">
    <property type="component" value="Chromosome V"/>
</dbReference>
<organism evidence="4 5">
    <name type="scientific">Caenorhabditis remanei</name>
    <name type="common">Caenorhabditis vulgaris</name>
    <dbReference type="NCBI Taxonomy" id="31234"/>
    <lineage>
        <taxon>Eukaryota</taxon>
        <taxon>Metazoa</taxon>
        <taxon>Ecdysozoa</taxon>
        <taxon>Nematoda</taxon>
        <taxon>Chromadorea</taxon>
        <taxon>Rhabditida</taxon>
        <taxon>Rhabditina</taxon>
        <taxon>Rhabditomorpha</taxon>
        <taxon>Rhabditoidea</taxon>
        <taxon>Rhabditidae</taxon>
        <taxon>Peloderinae</taxon>
        <taxon>Caenorhabditis</taxon>
    </lineage>
</organism>
<keyword evidence="2" id="KW-0472">Membrane</keyword>
<dbReference type="GeneID" id="9820028"/>
<feature type="transmembrane region" description="Helical" evidence="2">
    <location>
        <begin position="79"/>
        <end position="102"/>
    </location>
</feature>
<evidence type="ECO:0000259" key="3">
    <source>
        <dbReference type="PROSITE" id="PS50041"/>
    </source>
</evidence>
<feature type="domain" description="C-type lectin" evidence="3">
    <location>
        <begin position="270"/>
        <end position="356"/>
    </location>
</feature>
<evidence type="ECO:0000313" key="4">
    <source>
        <dbReference type="EMBL" id="KAF1753267.1"/>
    </source>
</evidence>
<protein>
    <recommendedName>
        <fullName evidence="3">C-type lectin domain-containing protein</fullName>
    </recommendedName>
</protein>